<evidence type="ECO:0000313" key="11">
    <source>
        <dbReference type="Proteomes" id="UP000501705"/>
    </source>
</evidence>
<keyword evidence="5 8" id="KW-0378">Hydrolase</keyword>
<dbReference type="EC" id="3.1.-.-" evidence="8"/>
<evidence type="ECO:0000259" key="9">
    <source>
        <dbReference type="Pfam" id="PF01850"/>
    </source>
</evidence>
<dbReference type="GO" id="GO:0000287">
    <property type="term" value="F:magnesium ion binding"/>
    <property type="evidence" value="ECO:0007669"/>
    <property type="project" value="UniProtKB-UniRule"/>
</dbReference>
<comment type="similarity">
    <text evidence="7 8">Belongs to the PINc/VapC protein family.</text>
</comment>
<feature type="binding site" evidence="8">
    <location>
        <position position="6"/>
    </location>
    <ligand>
        <name>Mg(2+)</name>
        <dbReference type="ChEBI" id="CHEBI:18420"/>
    </ligand>
</feature>
<evidence type="ECO:0000256" key="3">
    <source>
        <dbReference type="ARBA" id="ARBA00022722"/>
    </source>
</evidence>
<dbReference type="EMBL" id="CP046171">
    <property type="protein sequence ID" value="QIS04064.1"/>
    <property type="molecule type" value="Genomic_DNA"/>
</dbReference>
<dbReference type="GO" id="GO:0016787">
    <property type="term" value="F:hydrolase activity"/>
    <property type="evidence" value="ECO:0007669"/>
    <property type="project" value="UniProtKB-KW"/>
</dbReference>
<protein>
    <recommendedName>
        <fullName evidence="8">Ribonuclease VapC</fullName>
        <shortName evidence="8">RNase VapC</shortName>
        <ecNumber evidence="8">3.1.-.-</ecNumber>
    </recommendedName>
    <alternativeName>
        <fullName evidence="8">Toxin VapC</fullName>
    </alternativeName>
</protein>
<proteinExistence type="inferred from homology"/>
<dbReference type="HAMAP" id="MF_00265">
    <property type="entry name" value="VapC_Nob1"/>
    <property type="match status" value="1"/>
</dbReference>
<evidence type="ECO:0000256" key="4">
    <source>
        <dbReference type="ARBA" id="ARBA00022723"/>
    </source>
</evidence>
<comment type="cofactor">
    <cofactor evidence="1 8">
        <name>Mg(2+)</name>
        <dbReference type="ChEBI" id="CHEBI:18420"/>
    </cofactor>
</comment>
<evidence type="ECO:0000256" key="5">
    <source>
        <dbReference type="ARBA" id="ARBA00022801"/>
    </source>
</evidence>
<dbReference type="Proteomes" id="UP000501705">
    <property type="component" value="Chromosome"/>
</dbReference>
<keyword evidence="2 8" id="KW-1277">Toxin-antitoxin system</keyword>
<keyword evidence="8" id="KW-0800">Toxin</keyword>
<evidence type="ECO:0000256" key="7">
    <source>
        <dbReference type="ARBA" id="ARBA00038093"/>
    </source>
</evidence>
<sequence>MSYLLDTNVLSELMRPKPAPAVLDWFRAAREADQWFSVITLGELRRGVALLRRRDQHTRADKFNAAISGIESRYGDRILPVTADIARTWARLDSPTLDMADGLIAATALTHGLTVVTRNTKDFEETTAVLINPFVARSVFVEGS</sequence>
<evidence type="ECO:0000256" key="2">
    <source>
        <dbReference type="ARBA" id="ARBA00022649"/>
    </source>
</evidence>
<dbReference type="InterPro" id="IPR022907">
    <property type="entry name" value="VapC_family"/>
</dbReference>
<dbReference type="AlphaFoldDB" id="A0A6G9XT15"/>
<accession>A0A6G9XT15</accession>
<keyword evidence="3 8" id="KW-0540">Nuclease</keyword>
<dbReference type="InterPro" id="IPR002716">
    <property type="entry name" value="PIN_dom"/>
</dbReference>
<dbReference type="Pfam" id="PF01850">
    <property type="entry name" value="PIN"/>
    <property type="match status" value="1"/>
</dbReference>
<feature type="domain" description="PIN" evidence="9">
    <location>
        <begin position="3"/>
        <end position="126"/>
    </location>
</feature>
<feature type="binding site" evidence="8">
    <location>
        <position position="101"/>
    </location>
    <ligand>
        <name>Mg(2+)</name>
        <dbReference type="ChEBI" id="CHEBI:18420"/>
    </ligand>
</feature>
<evidence type="ECO:0000256" key="8">
    <source>
        <dbReference type="HAMAP-Rule" id="MF_00265"/>
    </source>
</evidence>
<evidence type="ECO:0000256" key="6">
    <source>
        <dbReference type="ARBA" id="ARBA00022842"/>
    </source>
</evidence>
<dbReference type="CDD" id="cd18746">
    <property type="entry name" value="PIN_VapC4-5_FitB-like"/>
    <property type="match status" value="1"/>
</dbReference>
<dbReference type="PANTHER" id="PTHR33653">
    <property type="entry name" value="RIBONUCLEASE VAPC2"/>
    <property type="match status" value="1"/>
</dbReference>
<comment type="function">
    <text evidence="8">Toxic component of a toxin-antitoxin (TA) system. An RNase.</text>
</comment>
<dbReference type="InterPro" id="IPR050556">
    <property type="entry name" value="Type_II_TA_system_RNase"/>
</dbReference>
<dbReference type="InterPro" id="IPR029060">
    <property type="entry name" value="PIN-like_dom_sf"/>
</dbReference>
<dbReference type="GO" id="GO:0090729">
    <property type="term" value="F:toxin activity"/>
    <property type="evidence" value="ECO:0007669"/>
    <property type="project" value="UniProtKB-KW"/>
</dbReference>
<evidence type="ECO:0000256" key="1">
    <source>
        <dbReference type="ARBA" id="ARBA00001946"/>
    </source>
</evidence>
<evidence type="ECO:0000313" key="10">
    <source>
        <dbReference type="EMBL" id="QIS04064.1"/>
    </source>
</evidence>
<reference evidence="10 11" key="1">
    <citation type="journal article" date="2019" name="ACS Chem. Biol.">
        <title>Identification and Mobilization of a Cryptic Antibiotic Biosynthesis Gene Locus from a Human-Pathogenic Nocardia Isolate.</title>
        <authorList>
            <person name="Herisse M."/>
            <person name="Ishida K."/>
            <person name="Porter J.L."/>
            <person name="Howden B."/>
            <person name="Hertweck C."/>
            <person name="Stinear T.P."/>
            <person name="Pidot S.J."/>
        </authorList>
    </citation>
    <scope>NUCLEOTIDE SEQUENCE [LARGE SCALE GENOMIC DNA]</scope>
    <source>
        <strain evidence="10 11">AUSMDU00024985</strain>
    </source>
</reference>
<keyword evidence="6 8" id="KW-0460">Magnesium</keyword>
<name>A0A6G9XT15_NOCBR</name>
<gene>
    <name evidence="8" type="primary">vapC</name>
    <name evidence="10" type="ORF">F5X71_18580</name>
</gene>
<dbReference type="Gene3D" id="3.40.50.1010">
    <property type="entry name" value="5'-nuclease"/>
    <property type="match status" value="1"/>
</dbReference>
<dbReference type="RefSeq" id="WP_167463183.1">
    <property type="nucleotide sequence ID" value="NZ_CP046171.1"/>
</dbReference>
<keyword evidence="4 8" id="KW-0479">Metal-binding</keyword>
<dbReference type="PANTHER" id="PTHR33653:SF1">
    <property type="entry name" value="RIBONUCLEASE VAPC2"/>
    <property type="match status" value="1"/>
</dbReference>
<dbReference type="SUPFAM" id="SSF88723">
    <property type="entry name" value="PIN domain-like"/>
    <property type="match status" value="1"/>
</dbReference>
<dbReference type="GO" id="GO:0004540">
    <property type="term" value="F:RNA nuclease activity"/>
    <property type="evidence" value="ECO:0007669"/>
    <property type="project" value="InterPro"/>
</dbReference>
<organism evidence="10 11">
    <name type="scientific">Nocardia brasiliensis</name>
    <dbReference type="NCBI Taxonomy" id="37326"/>
    <lineage>
        <taxon>Bacteria</taxon>
        <taxon>Bacillati</taxon>
        <taxon>Actinomycetota</taxon>
        <taxon>Actinomycetes</taxon>
        <taxon>Mycobacteriales</taxon>
        <taxon>Nocardiaceae</taxon>
        <taxon>Nocardia</taxon>
    </lineage>
</organism>